<dbReference type="FunFam" id="2.120.10.30:FF:000132">
    <property type="entry name" value="Uncharacterized protein"/>
    <property type="match status" value="2"/>
</dbReference>
<dbReference type="GO" id="GO:0060070">
    <property type="term" value="P:canonical Wnt signaling pathway"/>
    <property type="evidence" value="ECO:0007669"/>
    <property type="project" value="TreeGrafter"/>
</dbReference>
<dbReference type="SUPFAM" id="SSF57196">
    <property type="entry name" value="EGF/Laminin"/>
    <property type="match status" value="2"/>
</dbReference>
<dbReference type="InterPro" id="IPR050778">
    <property type="entry name" value="Cueball_EGF_LRP_Nidogen"/>
</dbReference>
<dbReference type="GO" id="GO:0005886">
    <property type="term" value="C:plasma membrane"/>
    <property type="evidence" value="ECO:0007669"/>
    <property type="project" value="TreeGrafter"/>
</dbReference>
<dbReference type="Pfam" id="PF14670">
    <property type="entry name" value="FXa_inhibition"/>
    <property type="match status" value="1"/>
</dbReference>
<keyword evidence="4" id="KW-1015">Disulfide bond</keyword>
<organism evidence="9 10">
    <name type="scientific">Branchiostoma belcheri</name>
    <name type="common">Amphioxus</name>
    <dbReference type="NCBI Taxonomy" id="7741"/>
    <lineage>
        <taxon>Eukaryota</taxon>
        <taxon>Metazoa</taxon>
        <taxon>Chordata</taxon>
        <taxon>Cephalochordata</taxon>
        <taxon>Leptocardii</taxon>
        <taxon>Amphioxiformes</taxon>
        <taxon>Branchiostomatidae</taxon>
        <taxon>Branchiostoma</taxon>
    </lineage>
</organism>
<dbReference type="InterPro" id="IPR000742">
    <property type="entry name" value="EGF"/>
</dbReference>
<dbReference type="InterPro" id="IPR011042">
    <property type="entry name" value="6-blade_b-propeller_TolB-like"/>
</dbReference>
<proteinExistence type="predicted"/>
<dbReference type="Pfam" id="PF00058">
    <property type="entry name" value="Ldl_recept_b"/>
    <property type="match status" value="5"/>
</dbReference>
<evidence type="ECO:0000256" key="6">
    <source>
        <dbReference type="PROSITE-ProRule" id="PRU00461"/>
    </source>
</evidence>
<evidence type="ECO:0000259" key="8">
    <source>
        <dbReference type="SMART" id="SM00181"/>
    </source>
</evidence>
<evidence type="ECO:0000313" key="10">
    <source>
        <dbReference type="RefSeq" id="XP_019628781.1"/>
    </source>
</evidence>
<feature type="repeat" description="LDL-receptor class B" evidence="6">
    <location>
        <begin position="379"/>
        <end position="423"/>
    </location>
</feature>
<evidence type="ECO:0000256" key="1">
    <source>
        <dbReference type="ARBA" id="ARBA00022536"/>
    </source>
</evidence>
<reference evidence="10" key="1">
    <citation type="submission" date="2025-08" db="UniProtKB">
        <authorList>
            <consortium name="RefSeq"/>
        </authorList>
    </citation>
    <scope>IDENTIFICATION</scope>
    <source>
        <tissue evidence="10">Gonad</tissue>
    </source>
</reference>
<dbReference type="AlphaFoldDB" id="A0A6P4ZGJ1"/>
<name>A0A6P4ZGJ1_BRABE</name>
<gene>
    <name evidence="10" type="primary">LOC109473357</name>
</gene>
<sequence>MRRGGVACSSGGLAKTCVVVFLLSAVGKLDASLLVTNGTHIIDYDISTNRQTVLPVSEPGGIVALAVDVGGQRLYYTNAETGGIVRCGLDGSNQHAVVNTDVTQPTGIAYDWVSGLVYWTDEGRGTVEVAQGDGSNRKTLISGQLFPRGIAVDPISGYLFWGNQGDFTIRRARLDGSDVETLHNTGLVWPNELVVDFPNSRLYWIEGYFGYIGSSALDGTDRTIVANVSSGYVLFGLALQDDTLYYTSWEGKLFSVDQNSGEQSEVMEAEGEQLLGLVSVHPSRQPAGSNPCQTDNGDCSHLCLPTAPDSRICTCPDDGGLAIGKDNKTCEEPGQFLLYAKADEGQIMMLTVDLSMAARPVLLDQGVRPVAVAYDPIEQRVYWSDVVTHTINRVFLNGTGSEAFMDGTNGIASVEGLAVDWQNRRLYFSNLGLHYTGVSWGRVEMVGLDRTGHRRLLEGRVGKPRSIVLDMQARHMYITDWGEEPKILRADLDGRDPQTIMSSEMENPNGLAISDGKLYWVDSHVKSGVNSTGTLEQAELDGTNREQLLQDVPFHVPFGLAVQGSTVYWTAWGQDGTGAVFQGNSGTGDHRVVVGGLGDPMAVTICNKSYATPEEPNPCAGHDCSHICVPTAGSYRCMCPNTGGLGLGSDGKSCVEPQQFLLVADLTEIRMVPLDTPDRYPYPIIQVHDLYSNIAAVTYDPETKMVYFSDVGCRSILRAYLNGTGLQVVHRDTGVSDGMTIDPMDRYLYWTDGERGTIERMALNGSEEDTHEVVLQGLDRPRAIVVISDTNYMYWTDWGESPSVKRASMEVNATDVQNLVEGDLSWPNGLVVDSNEGKLYIGDGNNTKIEAALLDGSDRQLILDESSGHVYGLAKIGDVLLWSDWAGQSVKMMTLGSDEIQVLTDGLMRPSELHSSNITDGLLTPTTHVSTTTTAATTLAITTTQVTTPVPTTAVTTPVITTRVTTPVPTTTVTTPVITTEVTTPAPITTTTTATTPVITTEVTTPVPTTTATTPVITTEVTTPVPTTTATTPV</sequence>
<feature type="domain" description="EGF-like" evidence="8">
    <location>
        <begin position="618"/>
        <end position="655"/>
    </location>
</feature>
<evidence type="ECO:0000256" key="2">
    <source>
        <dbReference type="ARBA" id="ARBA00022729"/>
    </source>
</evidence>
<keyword evidence="9" id="KW-1185">Reference proteome</keyword>
<dbReference type="CDD" id="cd00054">
    <property type="entry name" value="EGF_CA"/>
    <property type="match status" value="1"/>
</dbReference>
<feature type="non-terminal residue" evidence="10">
    <location>
        <position position="1034"/>
    </location>
</feature>
<feature type="repeat" description="LDL-receptor class B" evidence="6">
    <location>
        <begin position="115"/>
        <end position="156"/>
    </location>
</feature>
<dbReference type="RefSeq" id="XP_019628781.1">
    <property type="nucleotide sequence ID" value="XM_019773222.1"/>
</dbReference>
<dbReference type="KEGG" id="bbel:109473357"/>
<evidence type="ECO:0000313" key="9">
    <source>
        <dbReference type="Proteomes" id="UP000515135"/>
    </source>
</evidence>
<dbReference type="SMART" id="SM00181">
    <property type="entry name" value="EGF"/>
    <property type="match status" value="2"/>
</dbReference>
<dbReference type="GO" id="GO:0017147">
    <property type="term" value="F:Wnt-protein binding"/>
    <property type="evidence" value="ECO:0007669"/>
    <property type="project" value="TreeGrafter"/>
</dbReference>
<evidence type="ECO:0000256" key="4">
    <source>
        <dbReference type="ARBA" id="ARBA00023157"/>
    </source>
</evidence>
<evidence type="ECO:0000256" key="3">
    <source>
        <dbReference type="ARBA" id="ARBA00022737"/>
    </source>
</evidence>
<evidence type="ECO:0000256" key="7">
    <source>
        <dbReference type="SAM" id="SignalP"/>
    </source>
</evidence>
<feature type="repeat" description="LDL-receptor class B" evidence="6">
    <location>
        <begin position="474"/>
        <end position="517"/>
    </location>
</feature>
<keyword evidence="3" id="KW-0677">Repeat</keyword>
<protein>
    <submittedName>
        <fullName evidence="10">Low-density lipoprotein receptor-related protein 4-like</fullName>
    </submittedName>
</protein>
<feature type="repeat" description="LDL-receptor class B" evidence="6">
    <location>
        <begin position="746"/>
        <end position="790"/>
    </location>
</feature>
<dbReference type="Proteomes" id="UP000515135">
    <property type="component" value="Unplaced"/>
</dbReference>
<feature type="repeat" description="LDL-receptor class B" evidence="6">
    <location>
        <begin position="157"/>
        <end position="199"/>
    </location>
</feature>
<dbReference type="SMART" id="SM00135">
    <property type="entry name" value="LY"/>
    <property type="match status" value="13"/>
</dbReference>
<dbReference type="OrthoDB" id="5986723at2759"/>
<feature type="repeat" description="LDL-receptor class B" evidence="6">
    <location>
        <begin position="791"/>
        <end position="836"/>
    </location>
</feature>
<feature type="signal peptide" evidence="7">
    <location>
        <begin position="1"/>
        <end position="31"/>
    </location>
</feature>
<dbReference type="InterPro" id="IPR000033">
    <property type="entry name" value="LDLR_classB_rpt"/>
</dbReference>
<keyword evidence="5" id="KW-0325">Glycoprotein</keyword>
<accession>A0A6P4ZGJ1</accession>
<feature type="chain" id="PRO_5027625937" evidence="7">
    <location>
        <begin position="32"/>
        <end position="1034"/>
    </location>
</feature>
<dbReference type="PANTHER" id="PTHR46513">
    <property type="entry name" value="VITELLOGENIN RECEPTOR-LIKE PROTEIN-RELATED-RELATED"/>
    <property type="match status" value="1"/>
</dbReference>
<evidence type="ECO:0000256" key="5">
    <source>
        <dbReference type="ARBA" id="ARBA00023180"/>
    </source>
</evidence>
<keyword evidence="2 7" id="KW-0732">Signal</keyword>
<feature type="repeat" description="LDL-receptor class B" evidence="6">
    <location>
        <begin position="72"/>
        <end position="114"/>
    </location>
</feature>
<dbReference type="GO" id="GO:0042813">
    <property type="term" value="F:Wnt receptor activity"/>
    <property type="evidence" value="ECO:0007669"/>
    <property type="project" value="TreeGrafter"/>
</dbReference>
<dbReference type="SUPFAM" id="SSF63825">
    <property type="entry name" value="YWTD domain"/>
    <property type="match status" value="3"/>
</dbReference>
<dbReference type="PANTHER" id="PTHR46513:SF13">
    <property type="entry name" value="EGF-LIKE DOMAIN-CONTAINING PROTEIN"/>
    <property type="match status" value="1"/>
</dbReference>
<dbReference type="PROSITE" id="PS51120">
    <property type="entry name" value="LDLRB"/>
    <property type="match status" value="7"/>
</dbReference>
<keyword evidence="1" id="KW-0245">EGF-like domain</keyword>
<feature type="domain" description="EGF-like" evidence="8">
    <location>
        <begin position="291"/>
        <end position="331"/>
    </location>
</feature>
<dbReference type="GeneID" id="109473357"/>
<dbReference type="Gene3D" id="2.120.10.30">
    <property type="entry name" value="TolB, C-terminal domain"/>
    <property type="match status" value="3"/>
</dbReference>
<dbReference type="FunFam" id="2.120.10.30:FF:000241">
    <property type="entry name" value="Low-density lipoprotein receptor-related protein 6"/>
    <property type="match status" value="1"/>
</dbReference>